<feature type="region of interest" description="Disordered" evidence="2">
    <location>
        <begin position="231"/>
        <end position="264"/>
    </location>
</feature>
<keyword evidence="4" id="KW-1185">Reference proteome</keyword>
<dbReference type="PANTHER" id="PTHR22443">
    <property type="entry name" value="NON-SPECIFIC LETHAL 1, ISOFORM M"/>
    <property type="match status" value="1"/>
</dbReference>
<feature type="region of interest" description="Disordered" evidence="2">
    <location>
        <begin position="165"/>
        <end position="195"/>
    </location>
</feature>
<organism evidence="3 4">
    <name type="scientific">Paramormyrops kingsleyae</name>
    <dbReference type="NCBI Taxonomy" id="1676925"/>
    <lineage>
        <taxon>Eukaryota</taxon>
        <taxon>Metazoa</taxon>
        <taxon>Chordata</taxon>
        <taxon>Craniata</taxon>
        <taxon>Vertebrata</taxon>
        <taxon>Euteleostomi</taxon>
        <taxon>Actinopterygii</taxon>
        <taxon>Neopterygii</taxon>
        <taxon>Teleostei</taxon>
        <taxon>Osteoglossocephala</taxon>
        <taxon>Osteoglossomorpha</taxon>
        <taxon>Osteoglossiformes</taxon>
        <taxon>Mormyridae</taxon>
        <taxon>Paramormyrops</taxon>
    </lineage>
</organism>
<dbReference type="InterPro" id="IPR026180">
    <property type="entry name" value="NSL1"/>
</dbReference>
<dbReference type="AlphaFoldDB" id="A0A3B3QEZ9"/>
<feature type="compositionally biased region" description="Basic and acidic residues" evidence="2">
    <location>
        <begin position="105"/>
        <end position="114"/>
    </location>
</feature>
<keyword evidence="1" id="KW-0175">Coiled coil</keyword>
<proteinExistence type="predicted"/>
<feature type="compositionally biased region" description="Polar residues" evidence="2">
    <location>
        <begin position="801"/>
        <end position="810"/>
    </location>
</feature>
<reference evidence="3" key="1">
    <citation type="submission" date="2025-08" db="UniProtKB">
        <authorList>
            <consortium name="Ensembl"/>
        </authorList>
    </citation>
    <scope>IDENTIFICATION</scope>
</reference>
<dbReference type="PANTHER" id="PTHR22443:SF14">
    <property type="entry name" value="KAT8 REGULATORY NSL COMPLEX SUBUNIT 1"/>
    <property type="match status" value="1"/>
</dbReference>
<feature type="region of interest" description="Disordered" evidence="2">
    <location>
        <begin position="78"/>
        <end position="144"/>
    </location>
</feature>
<accession>A0A3B3QEZ9</accession>
<feature type="region of interest" description="Disordered" evidence="2">
    <location>
        <begin position="594"/>
        <end position="622"/>
    </location>
</feature>
<evidence type="ECO:0008006" key="5">
    <source>
        <dbReference type="Google" id="ProtNLM"/>
    </source>
</evidence>
<feature type="compositionally biased region" description="Basic residues" evidence="2">
    <location>
        <begin position="741"/>
        <end position="752"/>
    </location>
</feature>
<reference evidence="3" key="2">
    <citation type="submission" date="2025-09" db="UniProtKB">
        <authorList>
            <consortium name="Ensembl"/>
        </authorList>
    </citation>
    <scope>IDENTIFICATION</scope>
</reference>
<feature type="region of interest" description="Disordered" evidence="2">
    <location>
        <begin position="494"/>
        <end position="526"/>
    </location>
</feature>
<evidence type="ECO:0000313" key="4">
    <source>
        <dbReference type="Proteomes" id="UP000261540"/>
    </source>
</evidence>
<evidence type="ECO:0000256" key="2">
    <source>
        <dbReference type="SAM" id="MobiDB-lite"/>
    </source>
</evidence>
<dbReference type="STRING" id="1676925.ENSPKIP00000004698"/>
<evidence type="ECO:0000313" key="3">
    <source>
        <dbReference type="Ensembl" id="ENSPKIP00000004698.1"/>
    </source>
</evidence>
<evidence type="ECO:0000256" key="1">
    <source>
        <dbReference type="SAM" id="Coils"/>
    </source>
</evidence>
<feature type="region of interest" description="Disordered" evidence="2">
    <location>
        <begin position="723"/>
        <end position="767"/>
    </location>
</feature>
<protein>
    <recommendedName>
        <fullName evidence="5">PEHE domain-containing protein</fullName>
    </recommendedName>
</protein>
<feature type="compositionally biased region" description="Polar residues" evidence="2">
    <location>
        <begin position="79"/>
        <end position="88"/>
    </location>
</feature>
<feature type="compositionally biased region" description="Basic and acidic residues" evidence="2">
    <location>
        <begin position="168"/>
        <end position="189"/>
    </location>
</feature>
<feature type="coiled-coil region" evidence="1">
    <location>
        <begin position="420"/>
        <end position="447"/>
    </location>
</feature>
<dbReference type="Ensembl" id="ENSPKIT00000028685.1">
    <property type="protein sequence ID" value="ENSPKIP00000004698.1"/>
    <property type="gene ID" value="ENSPKIG00000021698.1"/>
</dbReference>
<feature type="region of interest" description="Disordered" evidence="2">
    <location>
        <begin position="780"/>
        <end position="811"/>
    </location>
</feature>
<dbReference type="GO" id="GO:0035035">
    <property type="term" value="F:histone acetyltransferase binding"/>
    <property type="evidence" value="ECO:0007669"/>
    <property type="project" value="TreeGrafter"/>
</dbReference>
<dbReference type="Proteomes" id="UP000261540">
    <property type="component" value="Unplaced"/>
</dbReference>
<dbReference type="GO" id="GO:0044545">
    <property type="term" value="C:NSL complex"/>
    <property type="evidence" value="ECO:0007669"/>
    <property type="project" value="TreeGrafter"/>
</dbReference>
<sequence>MRYQDHFNWLEMSSGASGAGGGAAGALHGAQLCSGGGGCGAVLGYDGAFATLASATTAAPGLHANGAARMRGDWLNASHAESASSTRGNDGRLVDEATDTGSGWDPERPGKYRIEGSGAGNGEGDRLKNAGGINIDYRPSRSQLGGGRRAFMDAALRRAGYTRGELQLGDRRSGGERLSPEDDRSDKRRASSLKRAAKRVCLGRAEDSVHCGTAGSKDAGAAWTCASLTLTPGDDRDSEPVANQRQSHARHGGGGRPHLSGRVQLGDPVKRTLLYRPAATGSGSADDISGTDGRTVGTAKGRVRLYTMPSFVAAAGANGVTHWAPGGVHHALSWVHHPAGDPELQDAGVQCRRFAGETGSGRPVQGVAQQGIHLPREQALVADEAALLCNGKCKRSGCATPTVIECGRTARYRTVVEAGAGESRRRLARLEERTERLQRRLRVVQVKQVERHVVQQLQGLLGVASRHGEWSWTGSSPAGSGELSRLARSCSQALRTAEGGLDSDHTASSSGGESEADERPEHLQDSPEWGWVQERAWLGSRWAWLQAQVSELEYRIRGLSDLYAHLRQGKGRGVHQPTDCLPPVEAPQAEAQSLLPTSSGPHSAAATCLNSGTEEPAAPQLTSAARVRALPSRRRCRLVFPGNISALTAKAVSVQCWCAPPLVCILCTRGMTPSPFMKDAPPRGRAAQLDLSLHPVLSLPSDVHLGLQSAALLRFVRNSRGAIRPISRRPPPSRLAGQGKGSHRLNHPKRRALCPQPRPLLHSTDGASDRTVRALGWSSHRVPPTDLHFHPPTPPAPDTPSQVSHKQQNKLPRLPLRVVILNIQ</sequence>
<dbReference type="GeneTree" id="ENSGT00530000063688"/>
<name>A0A3B3QEZ9_9TELE</name>